<keyword evidence="2" id="KW-1185">Reference proteome</keyword>
<protein>
    <submittedName>
        <fullName evidence="1">Uncharacterized protein</fullName>
    </submittedName>
</protein>
<comment type="caution">
    <text evidence="1">The sequence shown here is derived from an EMBL/GenBank/DDBJ whole genome shotgun (WGS) entry which is preliminary data.</text>
</comment>
<sequence length="117" mass="14010">MPVDVYSNFLQKFQYFEDEKLKLDDYMDNKSLNSFLHLNVEAFFDIWTTNLVRIFELFHYPYLERHNIEESICSDSSKQRSHSQSKYQTPQLSIRQEIGSLPFSNFFLSCFVQSKSI</sequence>
<accession>A0A8S9ZLU3</accession>
<dbReference type="AlphaFoldDB" id="A0A8S9ZLU3"/>
<proteinExistence type="predicted"/>
<dbReference type="Proteomes" id="UP000605970">
    <property type="component" value="Unassembled WGS sequence"/>
</dbReference>
<evidence type="ECO:0000313" key="2">
    <source>
        <dbReference type="Proteomes" id="UP000605970"/>
    </source>
</evidence>
<dbReference type="EMBL" id="JABEBT010000061">
    <property type="protein sequence ID" value="KAF7634253.1"/>
    <property type="molecule type" value="Genomic_DNA"/>
</dbReference>
<reference evidence="1" key="1">
    <citation type="journal article" date="2020" name="Ecol. Evol.">
        <title>Genome structure and content of the rice root-knot nematode (Meloidogyne graminicola).</title>
        <authorList>
            <person name="Phan N.T."/>
            <person name="Danchin E.G.J."/>
            <person name="Klopp C."/>
            <person name="Perfus-Barbeoch L."/>
            <person name="Kozlowski D.K."/>
            <person name="Koutsovoulos G.D."/>
            <person name="Lopez-Roques C."/>
            <person name="Bouchez O."/>
            <person name="Zahm M."/>
            <person name="Besnard G."/>
            <person name="Bellafiore S."/>
        </authorList>
    </citation>
    <scope>NUCLEOTIDE SEQUENCE</scope>
    <source>
        <strain evidence="1">VN-18</strain>
    </source>
</reference>
<evidence type="ECO:0000313" key="1">
    <source>
        <dbReference type="EMBL" id="KAF7634253.1"/>
    </source>
</evidence>
<dbReference type="OrthoDB" id="265717at2759"/>
<gene>
    <name evidence="1" type="ORF">Mgra_00006330</name>
</gene>
<name>A0A8S9ZLU3_9BILA</name>
<organism evidence="1 2">
    <name type="scientific">Meloidogyne graminicola</name>
    <dbReference type="NCBI Taxonomy" id="189291"/>
    <lineage>
        <taxon>Eukaryota</taxon>
        <taxon>Metazoa</taxon>
        <taxon>Ecdysozoa</taxon>
        <taxon>Nematoda</taxon>
        <taxon>Chromadorea</taxon>
        <taxon>Rhabditida</taxon>
        <taxon>Tylenchina</taxon>
        <taxon>Tylenchomorpha</taxon>
        <taxon>Tylenchoidea</taxon>
        <taxon>Meloidogynidae</taxon>
        <taxon>Meloidogyninae</taxon>
        <taxon>Meloidogyne</taxon>
    </lineage>
</organism>